<evidence type="ECO:0000313" key="9">
    <source>
        <dbReference type="Proteomes" id="UP001219957"/>
    </source>
</evidence>
<dbReference type="RefSeq" id="WP_275060623.1">
    <property type="nucleotide sequence ID" value="NZ_CP109617.1"/>
</dbReference>
<keyword evidence="4" id="KW-0378">Hydrolase</keyword>
<evidence type="ECO:0000313" key="8">
    <source>
        <dbReference type="EMBL" id="WED56719.1"/>
    </source>
</evidence>
<evidence type="ECO:0000256" key="5">
    <source>
        <dbReference type="ARBA" id="ARBA00022833"/>
    </source>
</evidence>
<accession>A0ABY8B862</accession>
<organism evidence="8 9">
    <name type="scientific">Exiguobacterium profundum</name>
    <dbReference type="NCBI Taxonomy" id="307643"/>
    <lineage>
        <taxon>Bacteria</taxon>
        <taxon>Bacillati</taxon>
        <taxon>Bacillota</taxon>
        <taxon>Bacilli</taxon>
        <taxon>Bacillales</taxon>
        <taxon>Bacillales Family XII. Incertae Sedis</taxon>
        <taxon>Exiguobacterium</taxon>
    </lineage>
</organism>
<proteinExistence type="inferred from homology"/>
<gene>
    <name evidence="8" type="ORF">OE059_03225</name>
</gene>
<evidence type="ECO:0000256" key="4">
    <source>
        <dbReference type="ARBA" id="ARBA00022801"/>
    </source>
</evidence>
<feature type="domain" description="MPN" evidence="7">
    <location>
        <begin position="1"/>
        <end position="77"/>
    </location>
</feature>
<evidence type="ECO:0000256" key="6">
    <source>
        <dbReference type="ARBA" id="ARBA00023049"/>
    </source>
</evidence>
<dbReference type="PROSITE" id="PS50249">
    <property type="entry name" value="MPN"/>
    <property type="match status" value="1"/>
</dbReference>
<dbReference type="InterPro" id="IPR037518">
    <property type="entry name" value="MPN"/>
</dbReference>
<keyword evidence="2" id="KW-0645">Protease</keyword>
<evidence type="ECO:0000259" key="7">
    <source>
        <dbReference type="PROSITE" id="PS50249"/>
    </source>
</evidence>
<dbReference type="Gene3D" id="3.40.140.10">
    <property type="entry name" value="Cytidine Deaminase, domain 2"/>
    <property type="match status" value="1"/>
</dbReference>
<dbReference type="InterPro" id="IPR001405">
    <property type="entry name" value="UPF0758"/>
</dbReference>
<sequence length="77" mass="8760">MNASLVHPREVLKVPILSNLTAVMVGHDHPSGNTESLREDIEVTIRLKRRVSLWASICSPILSLAMRRIVHFEIEYL</sequence>
<keyword evidence="3" id="KW-0479">Metal-binding</keyword>
<name>A0ABY8B862_9BACL</name>
<keyword evidence="5" id="KW-0862">Zinc</keyword>
<dbReference type="Proteomes" id="UP001219957">
    <property type="component" value="Chromosome"/>
</dbReference>
<protein>
    <recommendedName>
        <fullName evidence="7">MPN domain-containing protein</fullName>
    </recommendedName>
</protein>
<keyword evidence="6" id="KW-0482">Metalloprotease</keyword>
<evidence type="ECO:0000256" key="2">
    <source>
        <dbReference type="ARBA" id="ARBA00022670"/>
    </source>
</evidence>
<dbReference type="PANTHER" id="PTHR30471">
    <property type="entry name" value="DNA REPAIR PROTEIN RADC"/>
    <property type="match status" value="1"/>
</dbReference>
<dbReference type="Pfam" id="PF04002">
    <property type="entry name" value="RadC"/>
    <property type="match status" value="1"/>
</dbReference>
<dbReference type="InterPro" id="IPR025657">
    <property type="entry name" value="RadC_JAB"/>
</dbReference>
<dbReference type="EMBL" id="CP109617">
    <property type="protein sequence ID" value="WED56719.1"/>
    <property type="molecule type" value="Genomic_DNA"/>
</dbReference>
<evidence type="ECO:0000256" key="3">
    <source>
        <dbReference type="ARBA" id="ARBA00022723"/>
    </source>
</evidence>
<reference evidence="8 9" key="1">
    <citation type="submission" date="2022-10" db="EMBL/GenBank/DDBJ databases">
        <title>Complete genome sequence of Exiguobacterium profundum TSS-3 isolated from an extremely saline-alkaline spring located in Ixtapa, Chiapas-Mexico.</title>
        <authorList>
            <person name="Rincon-Rosales R."/>
            <person name="Rogel M.A."/>
            <person name="Rincon-Molina C.I."/>
            <person name="Guerrero G."/>
            <person name="Manzano-Gomez L.A."/>
            <person name="Lopez-Lopez A."/>
            <person name="Rincon Molina F.A."/>
            <person name="Martinez-Romero E."/>
        </authorList>
    </citation>
    <scope>NUCLEOTIDE SEQUENCE [LARGE SCALE GENOMIC DNA]</scope>
    <source>
        <strain evidence="8 9">TSS-3</strain>
    </source>
</reference>
<dbReference type="PANTHER" id="PTHR30471:SF3">
    <property type="entry name" value="UPF0758 PROTEIN YEES-RELATED"/>
    <property type="match status" value="1"/>
</dbReference>
<comment type="similarity">
    <text evidence="1">Belongs to the UPF0758 family.</text>
</comment>
<evidence type="ECO:0000256" key="1">
    <source>
        <dbReference type="ARBA" id="ARBA00010243"/>
    </source>
</evidence>
<keyword evidence="9" id="KW-1185">Reference proteome</keyword>